<dbReference type="InterPro" id="IPR003346">
    <property type="entry name" value="Transposase_20"/>
</dbReference>
<dbReference type="InterPro" id="IPR047650">
    <property type="entry name" value="Transpos_IS110"/>
</dbReference>
<evidence type="ECO:0000313" key="4">
    <source>
        <dbReference type="EMBL" id="GFG68405.1"/>
    </source>
</evidence>
<dbReference type="Proteomes" id="UP000465263">
    <property type="component" value="Unassembled WGS sequence"/>
</dbReference>
<proteinExistence type="predicted"/>
<dbReference type="PANTHER" id="PTHR33055:SF3">
    <property type="entry name" value="PUTATIVE TRANSPOSASE FOR IS117-RELATED"/>
    <property type="match status" value="1"/>
</dbReference>
<accession>A0A7I9XEK6</accession>
<protein>
    <recommendedName>
        <fullName evidence="6">IS110 family transposase</fullName>
    </recommendedName>
</protein>
<sequence length="457" mass="49619">MAVHPAPVTSSTIVVAVDVGKTSAMLSVTDGGRQQVLGPVEFAMNRSGLVKVVDQVSTLIPACAQVKVGIEAAGHYHRPVLDYRWPIGWEVLELNPGHVAEQRRVAGRRRVKTDAIDLEAITELVLAQRGQVITERGALFGELAAWAAHRSRRVTTRTATKNQLLGQLDRAFPGLTRALPDVLGTKIGRLVAAEFTDPARLSALGVSRLIRFAAARGIGLRRPVAERLVAAARDALPTRDGAVARRVLATDVVLLDGLDAQIGGAEAELAMLIPRSPFATLTSVPGWGVVRAANYAAALGDPARWPGPRQIYRASGLSPVQYESAGKRRNGKISREGSVALRRALIDLGMGLWLTEPAAKAYAAELKSRGKHGGIIACALANRACRIAHALVRDHSSYDPRSLDLTGGQRANPRRRPSRKEPRQPPSQHQDPVAPWRRRRADQMPWRLWRTLGLRRC</sequence>
<dbReference type="PANTHER" id="PTHR33055">
    <property type="entry name" value="TRANSPOSASE FOR INSERTION SEQUENCE ELEMENT IS1111A"/>
    <property type="match status" value="1"/>
</dbReference>
<dbReference type="InterPro" id="IPR002525">
    <property type="entry name" value="Transp_IS110-like_N"/>
</dbReference>
<feature type="domain" description="Transposase IS116/IS110/IS902 C-terminal" evidence="3">
    <location>
        <begin position="280"/>
        <end position="362"/>
    </location>
</feature>
<comment type="caution">
    <text evidence="4">The sequence shown here is derived from an EMBL/GenBank/DDBJ whole genome shotgun (WGS) entry which is preliminary data.</text>
</comment>
<dbReference type="GO" id="GO:0006313">
    <property type="term" value="P:DNA transposition"/>
    <property type="evidence" value="ECO:0007669"/>
    <property type="project" value="InterPro"/>
</dbReference>
<gene>
    <name evidence="4" type="ORF">MSEN_01250</name>
</gene>
<dbReference type="RefSeq" id="WP_244962549.1">
    <property type="nucleotide sequence ID" value="NZ_BLKV01000001.1"/>
</dbReference>
<reference evidence="4 5" key="1">
    <citation type="journal article" date="2019" name="Emerg. Microbes Infect.">
        <title>Comprehensive subspecies identification of 175 nontuberculous mycobacteria species based on 7547 genomic profiles.</title>
        <authorList>
            <person name="Matsumoto Y."/>
            <person name="Kinjo T."/>
            <person name="Motooka D."/>
            <person name="Nabeya D."/>
            <person name="Jung N."/>
            <person name="Uechi K."/>
            <person name="Horii T."/>
            <person name="Iida T."/>
            <person name="Fujita J."/>
            <person name="Nakamura S."/>
        </authorList>
    </citation>
    <scope>NUCLEOTIDE SEQUENCE [LARGE SCALE GENOMIC DNA]</scope>
    <source>
        <strain evidence="4 5">JCM 16017</strain>
    </source>
</reference>
<dbReference type="GO" id="GO:0003677">
    <property type="term" value="F:DNA binding"/>
    <property type="evidence" value="ECO:0007669"/>
    <property type="project" value="InterPro"/>
</dbReference>
<dbReference type="AlphaFoldDB" id="A0A7I9XEK6"/>
<evidence type="ECO:0000256" key="1">
    <source>
        <dbReference type="SAM" id="MobiDB-lite"/>
    </source>
</evidence>
<feature type="region of interest" description="Disordered" evidence="1">
    <location>
        <begin position="398"/>
        <end position="438"/>
    </location>
</feature>
<dbReference type="Pfam" id="PF02371">
    <property type="entry name" value="Transposase_20"/>
    <property type="match status" value="1"/>
</dbReference>
<feature type="domain" description="Transposase IS110-like N-terminal" evidence="2">
    <location>
        <begin position="15"/>
        <end position="173"/>
    </location>
</feature>
<dbReference type="NCBIfam" id="NF033542">
    <property type="entry name" value="transpos_IS110"/>
    <property type="match status" value="1"/>
</dbReference>
<evidence type="ECO:0000259" key="3">
    <source>
        <dbReference type="Pfam" id="PF02371"/>
    </source>
</evidence>
<name>A0A7I9XEK6_9MYCO</name>
<organism evidence="4 5">
    <name type="scientific">Mycolicibacter senuensis</name>
    <dbReference type="NCBI Taxonomy" id="386913"/>
    <lineage>
        <taxon>Bacteria</taxon>
        <taxon>Bacillati</taxon>
        <taxon>Actinomycetota</taxon>
        <taxon>Actinomycetes</taxon>
        <taxon>Mycobacteriales</taxon>
        <taxon>Mycobacteriaceae</taxon>
        <taxon>Mycolicibacter</taxon>
    </lineage>
</organism>
<dbReference type="Pfam" id="PF01548">
    <property type="entry name" value="DEDD_Tnp_IS110"/>
    <property type="match status" value="1"/>
</dbReference>
<evidence type="ECO:0000313" key="5">
    <source>
        <dbReference type="Proteomes" id="UP000465263"/>
    </source>
</evidence>
<dbReference type="EMBL" id="BLKV01000001">
    <property type="protein sequence ID" value="GFG68405.1"/>
    <property type="molecule type" value="Genomic_DNA"/>
</dbReference>
<evidence type="ECO:0000259" key="2">
    <source>
        <dbReference type="Pfam" id="PF01548"/>
    </source>
</evidence>
<keyword evidence="5" id="KW-1185">Reference proteome</keyword>
<dbReference type="GO" id="GO:0004803">
    <property type="term" value="F:transposase activity"/>
    <property type="evidence" value="ECO:0007669"/>
    <property type="project" value="InterPro"/>
</dbReference>
<evidence type="ECO:0008006" key="6">
    <source>
        <dbReference type="Google" id="ProtNLM"/>
    </source>
</evidence>